<dbReference type="Proteomes" id="UP000775213">
    <property type="component" value="Unassembled WGS sequence"/>
</dbReference>
<keyword evidence="2" id="KW-1185">Reference proteome</keyword>
<dbReference type="AlphaFoldDB" id="A0AAV7GH46"/>
<protein>
    <submittedName>
        <fullName evidence="1">Uncharacterized protein</fullName>
    </submittedName>
</protein>
<sequence length="416" mass="46014">MEVFPNFCVHSKCIGHLRDACHLLSSVLKNVHNNANSLNNSDGNVTVAKGNLFNVTISTLTPTLHVNDLVVDDVNVVTDLPAVALIGGNGDQLSSSAEENGVSVHYGLVPVVGEDPSDVGPIVGVDPSITVKHVSNNCVREEGFREYTGTNICLFNVRASPISSTRTDVRNEVVALVNSGGNSVSLEPMDVLVSNMPVESDYSVVASVGLPCNLRVNEDMSFVNVSIELISSDELKAKLSLNLIETRVDQSNWLNRSDTDAVEPERTSGQFFQHLRQYWLRGKKHGNSYLISEAHFLPKGNLYDIAISFDGEERAKMIVAIDNKIVSVLNIKDKLEGTTELYLNNAQYLSDRLVIIFNWNLSGETKFFRFYTKPLPRKTATGSNSYNNGDNEELDFVEEEFEGEWYICRLNAYVVE</sequence>
<name>A0AAV7GH46_DENCH</name>
<evidence type="ECO:0000313" key="2">
    <source>
        <dbReference type="Proteomes" id="UP000775213"/>
    </source>
</evidence>
<accession>A0AAV7GH46</accession>
<comment type="caution">
    <text evidence="1">The sequence shown here is derived from an EMBL/GenBank/DDBJ whole genome shotgun (WGS) entry which is preliminary data.</text>
</comment>
<dbReference type="EMBL" id="JAGFBR010000015">
    <property type="protein sequence ID" value="KAH0455090.1"/>
    <property type="molecule type" value="Genomic_DNA"/>
</dbReference>
<reference evidence="1 2" key="1">
    <citation type="journal article" date="2021" name="Hortic Res">
        <title>Chromosome-scale assembly of the Dendrobium chrysotoxum genome enhances the understanding of orchid evolution.</title>
        <authorList>
            <person name="Zhang Y."/>
            <person name="Zhang G.Q."/>
            <person name="Zhang D."/>
            <person name="Liu X.D."/>
            <person name="Xu X.Y."/>
            <person name="Sun W.H."/>
            <person name="Yu X."/>
            <person name="Zhu X."/>
            <person name="Wang Z.W."/>
            <person name="Zhao X."/>
            <person name="Zhong W.Y."/>
            <person name="Chen H."/>
            <person name="Yin W.L."/>
            <person name="Huang T."/>
            <person name="Niu S.C."/>
            <person name="Liu Z.J."/>
        </authorList>
    </citation>
    <scope>NUCLEOTIDE SEQUENCE [LARGE SCALE GENOMIC DNA]</scope>
    <source>
        <strain evidence="1">Lindl</strain>
    </source>
</reference>
<organism evidence="1 2">
    <name type="scientific">Dendrobium chrysotoxum</name>
    <name type="common">Orchid</name>
    <dbReference type="NCBI Taxonomy" id="161865"/>
    <lineage>
        <taxon>Eukaryota</taxon>
        <taxon>Viridiplantae</taxon>
        <taxon>Streptophyta</taxon>
        <taxon>Embryophyta</taxon>
        <taxon>Tracheophyta</taxon>
        <taxon>Spermatophyta</taxon>
        <taxon>Magnoliopsida</taxon>
        <taxon>Liliopsida</taxon>
        <taxon>Asparagales</taxon>
        <taxon>Orchidaceae</taxon>
        <taxon>Epidendroideae</taxon>
        <taxon>Malaxideae</taxon>
        <taxon>Dendrobiinae</taxon>
        <taxon>Dendrobium</taxon>
    </lineage>
</organism>
<proteinExistence type="predicted"/>
<evidence type="ECO:0000313" key="1">
    <source>
        <dbReference type="EMBL" id="KAH0455090.1"/>
    </source>
</evidence>
<gene>
    <name evidence="1" type="ORF">IEQ34_017014</name>
</gene>